<evidence type="ECO:0000313" key="4">
    <source>
        <dbReference type="WBParaSite" id="SSLN_0000657001-mRNA-1"/>
    </source>
</evidence>
<dbReference type="AlphaFoldDB" id="A0A0X3QC03"/>
<proteinExistence type="predicted"/>
<reference evidence="1" key="1">
    <citation type="submission" date="2016-01" db="EMBL/GenBank/DDBJ databases">
        <title>Reference transcriptome for the parasite Schistocephalus solidus: insights into the molecular evolution of parasitism.</title>
        <authorList>
            <person name="Hebert F.O."/>
            <person name="Grambauer S."/>
            <person name="Barber I."/>
            <person name="Landry C.R."/>
            <person name="Aubin-Horth N."/>
        </authorList>
    </citation>
    <scope>NUCLEOTIDE SEQUENCE</scope>
</reference>
<dbReference type="EMBL" id="GEEE01006359">
    <property type="protein sequence ID" value="JAP56866.1"/>
    <property type="molecule type" value="Transcribed_RNA"/>
</dbReference>
<evidence type="ECO:0000313" key="3">
    <source>
        <dbReference type="Proteomes" id="UP000275846"/>
    </source>
</evidence>
<dbReference type="EMBL" id="UYSU01033653">
    <property type="protein sequence ID" value="VDL92753.1"/>
    <property type="molecule type" value="Genomic_DNA"/>
</dbReference>
<gene>
    <name evidence="2" type="ORF">SSLN_LOCUS6368</name>
    <name evidence="1" type="ORF">TR129550</name>
</gene>
<sequence>MANEYFAFKAVYCGFISVLHEPTNSDEVHDYLVNRVRSKPMAPALIEGDLTKFTVTTKRTRIIPANLITGYIALDNAMNSVAVLMADYNHHPPGYRMFAFESLVQQDAFVAYLDKILDLTIAFLRSQPDVVHEKVTMEKLRIEEGNCQQSEVREKAEPGGIIGEIPRVRPRLAVCQPKHRRHSRRSIASSISQLDLYHSRDRPPGQTVYYYWTP</sequence>
<name>A0A0X3QC03_SCHSO</name>
<keyword evidence="3" id="KW-1185">Reference proteome</keyword>
<evidence type="ECO:0000313" key="2">
    <source>
        <dbReference type="EMBL" id="VDL92753.1"/>
    </source>
</evidence>
<accession>A0A0X3QC03</accession>
<dbReference type="WBParaSite" id="SSLN_0000657001-mRNA-1">
    <property type="protein sequence ID" value="SSLN_0000657001-mRNA-1"/>
    <property type="gene ID" value="SSLN_0000657001"/>
</dbReference>
<organism evidence="1">
    <name type="scientific">Schistocephalus solidus</name>
    <name type="common">Tapeworm</name>
    <dbReference type="NCBI Taxonomy" id="70667"/>
    <lineage>
        <taxon>Eukaryota</taxon>
        <taxon>Metazoa</taxon>
        <taxon>Spiralia</taxon>
        <taxon>Lophotrochozoa</taxon>
        <taxon>Platyhelminthes</taxon>
        <taxon>Cestoda</taxon>
        <taxon>Eucestoda</taxon>
        <taxon>Diphyllobothriidea</taxon>
        <taxon>Diphyllobothriidae</taxon>
        <taxon>Schistocephalus</taxon>
    </lineage>
</organism>
<reference evidence="2 3" key="3">
    <citation type="submission" date="2018-11" db="EMBL/GenBank/DDBJ databases">
        <authorList>
            <consortium name="Pathogen Informatics"/>
        </authorList>
    </citation>
    <scope>NUCLEOTIDE SEQUENCE [LARGE SCALE GENOMIC DNA]</scope>
    <source>
        <strain evidence="2 3">NST_G2</strain>
    </source>
</reference>
<dbReference type="OrthoDB" id="6248724at2759"/>
<protein>
    <submittedName>
        <fullName evidence="4">WS_DGAT_C domain-containing protein</fullName>
    </submittedName>
</protein>
<dbReference type="Proteomes" id="UP000275846">
    <property type="component" value="Unassembled WGS sequence"/>
</dbReference>
<reference evidence="4" key="2">
    <citation type="submission" date="2016-06" db="UniProtKB">
        <authorList>
            <consortium name="WormBaseParasite"/>
        </authorList>
    </citation>
    <scope>IDENTIFICATION</scope>
</reference>
<evidence type="ECO:0000313" key="1">
    <source>
        <dbReference type="EMBL" id="JAP56866.1"/>
    </source>
</evidence>